<dbReference type="EMBL" id="FWZT01000017">
    <property type="protein sequence ID" value="SMF54557.1"/>
    <property type="molecule type" value="Genomic_DNA"/>
</dbReference>
<reference evidence="3" key="1">
    <citation type="submission" date="2017-04" db="EMBL/GenBank/DDBJ databases">
        <authorList>
            <person name="Varghese N."/>
            <person name="Submissions S."/>
        </authorList>
    </citation>
    <scope>NUCLEOTIDE SEQUENCE [LARGE SCALE GENOMIC DNA]</scope>
    <source>
        <strain evidence="3">RKEM611</strain>
    </source>
</reference>
<evidence type="ECO:0000313" key="3">
    <source>
        <dbReference type="Proteomes" id="UP000192907"/>
    </source>
</evidence>
<dbReference type="PROSITE" id="PS51257">
    <property type="entry name" value="PROKAR_LIPOPROTEIN"/>
    <property type="match status" value="1"/>
</dbReference>
<evidence type="ECO:0000256" key="1">
    <source>
        <dbReference type="SAM" id="SignalP"/>
    </source>
</evidence>
<dbReference type="GO" id="GO:0008237">
    <property type="term" value="F:metallopeptidase activity"/>
    <property type="evidence" value="ECO:0007669"/>
    <property type="project" value="InterPro"/>
</dbReference>
<dbReference type="InterPro" id="IPR024079">
    <property type="entry name" value="MetalloPept_cat_dom_sf"/>
</dbReference>
<gene>
    <name evidence="2" type="ORF">SAMN06296036_11717</name>
</gene>
<keyword evidence="3" id="KW-1185">Reference proteome</keyword>
<feature type="signal peptide" evidence="1">
    <location>
        <begin position="1"/>
        <end position="18"/>
    </location>
</feature>
<feature type="chain" id="PRO_5012893201" description="Matrixin" evidence="1">
    <location>
        <begin position="19"/>
        <end position="207"/>
    </location>
</feature>
<sequence length="207" mass="23676">MLKSIYCMAAIFVLSACGSNVPVEVQEFKFMIQSDDPAIQETAIALMDQYNEDVGQEVLLLTEYDDEANSFIRFENDLEAQRNILAYGTSIQEMKVSQYPETQSKIVYSMDLLFDTENFASRTGSETDQGSGAWKHLYHLFCHEVGHGLMMNHAQSKESVMYYSIPENSRETVNYKTYFEGVRQFFNIQSHDSGYQPGDDSRLGEEK</sequence>
<dbReference type="SUPFAM" id="SSF55486">
    <property type="entry name" value="Metalloproteases ('zincins'), catalytic domain"/>
    <property type="match status" value="2"/>
</dbReference>
<proteinExistence type="predicted"/>
<protein>
    <recommendedName>
        <fullName evidence="4">Matrixin</fullName>
    </recommendedName>
</protein>
<evidence type="ECO:0008006" key="4">
    <source>
        <dbReference type="Google" id="ProtNLM"/>
    </source>
</evidence>
<keyword evidence="1" id="KW-0732">Signal</keyword>
<name>A0A1Y6CAS9_9BACT</name>
<dbReference type="OrthoDB" id="5311812at2"/>
<dbReference type="Proteomes" id="UP000192907">
    <property type="component" value="Unassembled WGS sequence"/>
</dbReference>
<dbReference type="AlphaFoldDB" id="A0A1Y6CAS9"/>
<dbReference type="RefSeq" id="WP_132322188.1">
    <property type="nucleotide sequence ID" value="NZ_FWZT01000017.1"/>
</dbReference>
<accession>A0A1Y6CAS9</accession>
<dbReference type="Gene3D" id="3.40.390.10">
    <property type="entry name" value="Collagenase (Catalytic Domain)"/>
    <property type="match status" value="1"/>
</dbReference>
<organism evidence="2 3">
    <name type="scientific">Pseudobacteriovorax antillogorgiicola</name>
    <dbReference type="NCBI Taxonomy" id="1513793"/>
    <lineage>
        <taxon>Bacteria</taxon>
        <taxon>Pseudomonadati</taxon>
        <taxon>Bdellovibrionota</taxon>
        <taxon>Oligoflexia</taxon>
        <taxon>Oligoflexales</taxon>
        <taxon>Pseudobacteriovoracaceae</taxon>
        <taxon>Pseudobacteriovorax</taxon>
    </lineage>
</organism>
<evidence type="ECO:0000313" key="2">
    <source>
        <dbReference type="EMBL" id="SMF54557.1"/>
    </source>
</evidence>